<dbReference type="InterPro" id="IPR013641">
    <property type="entry name" value="KTI12/PSTK"/>
</dbReference>
<keyword evidence="2" id="KW-0067">ATP-binding</keyword>
<accession>A0A6P8XY33</accession>
<organism evidence="4 5">
    <name type="scientific">Drosophila albomicans</name>
    <name type="common">Fruit fly</name>
    <dbReference type="NCBI Taxonomy" id="7291"/>
    <lineage>
        <taxon>Eukaryota</taxon>
        <taxon>Metazoa</taxon>
        <taxon>Ecdysozoa</taxon>
        <taxon>Arthropoda</taxon>
        <taxon>Hexapoda</taxon>
        <taxon>Insecta</taxon>
        <taxon>Pterygota</taxon>
        <taxon>Neoptera</taxon>
        <taxon>Endopterygota</taxon>
        <taxon>Diptera</taxon>
        <taxon>Brachycera</taxon>
        <taxon>Muscomorpha</taxon>
        <taxon>Ephydroidea</taxon>
        <taxon>Drosophilidae</taxon>
        <taxon>Drosophila</taxon>
    </lineage>
</organism>
<dbReference type="CTD" id="118672"/>
<keyword evidence="5" id="KW-0808">Transferase</keyword>
<evidence type="ECO:0000256" key="2">
    <source>
        <dbReference type="ARBA" id="ARBA00022840"/>
    </source>
</evidence>
<sequence length="264" mass="30717">MAHICLLALIGLPAAGKTHLSNWLLKQKLNNWNVLHLCYDNYLDNNADYKAQRYNILNLLSQLIDALRMKLSPQLVLPMTTNESSNYLIVCDDNHYYHSMRYKLYQLCRSRGCLHAQLYLATPLSTCLQRNAAREQQHQVPAAIIEQMHKRLEVPNNQNWQRHQLTIQELNNVVICTFVDTLLNCQVDDALPPTPAIQLQTQSHQLDLRLRLRIQSLMRQHTAEKAARSCELNAQRRQLLAQFKADEKLQQQPQPLDYYVNLLN</sequence>
<keyword evidence="1" id="KW-0547">Nucleotide-binding</keyword>
<evidence type="ECO:0000256" key="1">
    <source>
        <dbReference type="ARBA" id="ARBA00022741"/>
    </source>
</evidence>
<dbReference type="GeneID" id="117577540"/>
<dbReference type="SUPFAM" id="SSF52540">
    <property type="entry name" value="P-loop containing nucleoside triphosphate hydrolases"/>
    <property type="match status" value="1"/>
</dbReference>
<evidence type="ECO:0000313" key="5">
    <source>
        <dbReference type="RefSeq" id="XP_034118259.1"/>
    </source>
</evidence>
<protein>
    <submittedName>
        <fullName evidence="5">L-seryl-tRNA(Sec) kinase</fullName>
    </submittedName>
</protein>
<dbReference type="GO" id="GO:0016301">
    <property type="term" value="F:kinase activity"/>
    <property type="evidence" value="ECO:0007669"/>
    <property type="project" value="UniProtKB-KW"/>
</dbReference>
<dbReference type="PANTHER" id="PTHR20873">
    <property type="entry name" value="L-SERYL-TRNA(SEC) KINASE"/>
    <property type="match status" value="1"/>
</dbReference>
<dbReference type="InterPro" id="IPR027417">
    <property type="entry name" value="P-loop_NTPase"/>
</dbReference>
<dbReference type="GO" id="GO:0000049">
    <property type="term" value="F:tRNA binding"/>
    <property type="evidence" value="ECO:0007669"/>
    <property type="project" value="TreeGrafter"/>
</dbReference>
<dbReference type="PANTHER" id="PTHR20873:SF0">
    <property type="entry name" value="L-SERYL-TRNA(SEC) KINASE"/>
    <property type="match status" value="1"/>
</dbReference>
<keyword evidence="5" id="KW-0418">Kinase</keyword>
<proteinExistence type="predicted"/>
<gene>
    <name evidence="5" type="primary">LOC117577540</name>
</gene>
<dbReference type="AlphaFoldDB" id="A0A6P8XY33"/>
<dbReference type="Pfam" id="PF08433">
    <property type="entry name" value="KTI12"/>
    <property type="match status" value="1"/>
</dbReference>
<keyword evidence="4" id="KW-1185">Reference proteome</keyword>
<dbReference type="InterPro" id="IPR052648">
    <property type="entry name" value="Ser-tRNA(Sec)_kinase"/>
</dbReference>
<feature type="signal peptide" evidence="3">
    <location>
        <begin position="1"/>
        <end position="16"/>
    </location>
</feature>
<dbReference type="Proteomes" id="UP000515160">
    <property type="component" value="Chromosome X"/>
</dbReference>
<name>A0A6P8XY33_DROAB</name>
<dbReference type="Gene3D" id="3.40.50.300">
    <property type="entry name" value="P-loop containing nucleotide triphosphate hydrolases"/>
    <property type="match status" value="1"/>
</dbReference>
<evidence type="ECO:0000313" key="4">
    <source>
        <dbReference type="Proteomes" id="UP000515160"/>
    </source>
</evidence>
<dbReference type="GO" id="GO:0005524">
    <property type="term" value="F:ATP binding"/>
    <property type="evidence" value="ECO:0007669"/>
    <property type="project" value="UniProtKB-KW"/>
</dbReference>
<feature type="chain" id="PRO_5027818515" evidence="3">
    <location>
        <begin position="17"/>
        <end position="264"/>
    </location>
</feature>
<keyword evidence="3" id="KW-0732">Signal</keyword>
<reference evidence="5" key="1">
    <citation type="submission" date="2025-08" db="UniProtKB">
        <authorList>
            <consortium name="RefSeq"/>
        </authorList>
    </citation>
    <scope>IDENTIFICATION</scope>
    <source>
        <strain evidence="5">15112-1751.03</strain>
        <tissue evidence="5">Whole Adult</tissue>
    </source>
</reference>
<evidence type="ECO:0000256" key="3">
    <source>
        <dbReference type="SAM" id="SignalP"/>
    </source>
</evidence>
<dbReference type="OrthoDB" id="9972657at2759"/>
<dbReference type="RefSeq" id="XP_034118259.1">
    <property type="nucleotide sequence ID" value="XM_034262368.2"/>
</dbReference>